<evidence type="ECO:0000256" key="8">
    <source>
        <dbReference type="ARBA" id="ARBA00022833"/>
    </source>
</evidence>
<evidence type="ECO:0000259" key="17">
    <source>
        <dbReference type="Pfam" id="PF06827"/>
    </source>
</evidence>
<dbReference type="GO" id="GO:0004822">
    <property type="term" value="F:isoleucine-tRNA ligase activity"/>
    <property type="evidence" value="ECO:0007669"/>
    <property type="project" value="UniProtKB-UniRule"/>
</dbReference>
<dbReference type="InterPro" id="IPR023585">
    <property type="entry name" value="Ile-tRNA-ligase_type1"/>
</dbReference>
<keyword evidence="11 14" id="KW-0030">Aminoacyl-tRNA synthetase</keyword>
<feature type="binding site" evidence="14">
    <location>
        <position position="949"/>
    </location>
    <ligand>
        <name>Zn(2+)</name>
        <dbReference type="ChEBI" id="CHEBI:29105"/>
    </ligand>
</feature>
<dbReference type="InterPro" id="IPR002301">
    <property type="entry name" value="Ile-tRNA-ligase"/>
</dbReference>
<evidence type="ECO:0000259" key="16">
    <source>
        <dbReference type="Pfam" id="PF00133"/>
    </source>
</evidence>
<dbReference type="Gene3D" id="3.40.50.620">
    <property type="entry name" value="HUPs"/>
    <property type="match status" value="2"/>
</dbReference>
<dbReference type="EC" id="6.1.1.5" evidence="14"/>
<protein>
    <recommendedName>
        <fullName evidence="14">Isoleucine--tRNA ligase</fullName>
        <ecNumber evidence="14">6.1.1.5</ecNumber>
    </recommendedName>
    <alternativeName>
        <fullName evidence="14">Isoleucyl-tRNA synthetase</fullName>
        <shortName evidence="14">IleRS</shortName>
    </alternativeName>
</protein>
<evidence type="ECO:0000256" key="13">
    <source>
        <dbReference type="ARBA" id="ARBA00048359"/>
    </source>
</evidence>
<dbReference type="PANTHER" id="PTHR42765:SF1">
    <property type="entry name" value="ISOLEUCINE--TRNA LIGASE, MITOCHONDRIAL"/>
    <property type="match status" value="1"/>
</dbReference>
<dbReference type="InterPro" id="IPR050081">
    <property type="entry name" value="Ile-tRNA_ligase"/>
</dbReference>
<comment type="cofactor">
    <cofactor evidence="14">
        <name>Zn(2+)</name>
        <dbReference type="ChEBI" id="CHEBI:29105"/>
    </cofactor>
    <text evidence="14">Binds 1 zinc ion per subunit.</text>
</comment>
<dbReference type="InterPro" id="IPR009080">
    <property type="entry name" value="tRNAsynth_Ia_anticodon-bd"/>
</dbReference>
<evidence type="ECO:0000256" key="12">
    <source>
        <dbReference type="ARBA" id="ARBA00025217"/>
    </source>
</evidence>
<accession>A0A3A3G5J0</accession>
<dbReference type="InterPro" id="IPR033708">
    <property type="entry name" value="Anticodon_Ile_BEm"/>
</dbReference>
<keyword evidence="8 14" id="KW-0862">Zinc</keyword>
<dbReference type="GO" id="GO:0000049">
    <property type="term" value="F:tRNA binding"/>
    <property type="evidence" value="ECO:0007669"/>
    <property type="project" value="InterPro"/>
</dbReference>
<dbReference type="HAMAP" id="MF_02002">
    <property type="entry name" value="Ile_tRNA_synth_type1"/>
    <property type="match status" value="1"/>
</dbReference>
<dbReference type="Pfam" id="PF00133">
    <property type="entry name" value="tRNA-synt_1"/>
    <property type="match status" value="1"/>
</dbReference>
<organism evidence="19 20">
    <name type="scientific">Noviherbaspirillum sedimenti</name>
    <dbReference type="NCBI Taxonomy" id="2320865"/>
    <lineage>
        <taxon>Bacteria</taxon>
        <taxon>Pseudomonadati</taxon>
        <taxon>Pseudomonadota</taxon>
        <taxon>Betaproteobacteria</taxon>
        <taxon>Burkholderiales</taxon>
        <taxon>Oxalobacteraceae</taxon>
        <taxon>Noviherbaspirillum</taxon>
    </lineage>
</organism>
<feature type="domain" description="Zinc finger FPG/IleRS-type" evidence="17">
    <location>
        <begin position="924"/>
        <end position="952"/>
    </location>
</feature>
<dbReference type="Pfam" id="PF08264">
    <property type="entry name" value="Anticodon_1"/>
    <property type="match status" value="1"/>
</dbReference>
<evidence type="ECO:0000256" key="11">
    <source>
        <dbReference type="ARBA" id="ARBA00023146"/>
    </source>
</evidence>
<keyword evidence="5 14" id="KW-0436">Ligase</keyword>
<dbReference type="SUPFAM" id="SSF52374">
    <property type="entry name" value="Nucleotidylyl transferase"/>
    <property type="match status" value="1"/>
</dbReference>
<proteinExistence type="inferred from homology"/>
<dbReference type="InterPro" id="IPR014729">
    <property type="entry name" value="Rossmann-like_a/b/a_fold"/>
</dbReference>
<evidence type="ECO:0000256" key="3">
    <source>
        <dbReference type="ARBA" id="ARBA00011245"/>
    </source>
</evidence>
<feature type="binding site" evidence="14">
    <location>
        <position position="637"/>
    </location>
    <ligand>
        <name>ATP</name>
        <dbReference type="ChEBI" id="CHEBI:30616"/>
    </ligand>
</feature>
<dbReference type="GO" id="GO:0006428">
    <property type="term" value="P:isoleucyl-tRNA aminoacylation"/>
    <property type="evidence" value="ECO:0007669"/>
    <property type="project" value="UniProtKB-UniRule"/>
</dbReference>
<evidence type="ECO:0000256" key="5">
    <source>
        <dbReference type="ARBA" id="ARBA00022598"/>
    </source>
</evidence>
<gene>
    <name evidence="14" type="primary">ileS</name>
    <name evidence="19" type="ORF">D3878_09400</name>
</gene>
<feature type="domain" description="Aminoacyl-tRNA synthetase class Ia" evidence="16">
    <location>
        <begin position="38"/>
        <end position="672"/>
    </location>
</feature>
<comment type="catalytic activity">
    <reaction evidence="13 14">
        <text>tRNA(Ile) + L-isoleucine + ATP = L-isoleucyl-tRNA(Ile) + AMP + diphosphate</text>
        <dbReference type="Rhea" id="RHEA:11060"/>
        <dbReference type="Rhea" id="RHEA-COMP:9666"/>
        <dbReference type="Rhea" id="RHEA-COMP:9695"/>
        <dbReference type="ChEBI" id="CHEBI:30616"/>
        <dbReference type="ChEBI" id="CHEBI:33019"/>
        <dbReference type="ChEBI" id="CHEBI:58045"/>
        <dbReference type="ChEBI" id="CHEBI:78442"/>
        <dbReference type="ChEBI" id="CHEBI:78528"/>
        <dbReference type="ChEBI" id="CHEBI:456215"/>
        <dbReference type="EC" id="6.1.1.5"/>
    </reaction>
</comment>
<dbReference type="FunFam" id="3.40.50.620:FF:000042">
    <property type="entry name" value="Isoleucine--tRNA ligase"/>
    <property type="match status" value="1"/>
</dbReference>
<feature type="domain" description="Methionyl/Valyl/Leucyl/Isoleucyl-tRNA synthetase anticodon-binding" evidence="18">
    <location>
        <begin position="717"/>
        <end position="877"/>
    </location>
</feature>
<dbReference type="InterPro" id="IPR013155">
    <property type="entry name" value="M/V/L/I-tRNA-synth_anticd-bd"/>
</dbReference>
<evidence type="ECO:0000256" key="14">
    <source>
        <dbReference type="HAMAP-Rule" id="MF_02002"/>
    </source>
</evidence>
<keyword evidence="7 14" id="KW-0547">Nucleotide-binding</keyword>
<evidence type="ECO:0000256" key="15">
    <source>
        <dbReference type="SAM" id="MobiDB-lite"/>
    </source>
</evidence>
<dbReference type="RefSeq" id="WP_119785236.1">
    <property type="nucleotide sequence ID" value="NZ_QYUQ01000002.1"/>
</dbReference>
<feature type="region of interest" description="Disordered" evidence="15">
    <location>
        <begin position="1"/>
        <end position="23"/>
    </location>
</feature>
<dbReference type="Gene3D" id="1.10.730.20">
    <property type="match status" value="1"/>
</dbReference>
<dbReference type="GO" id="GO:0005829">
    <property type="term" value="C:cytosol"/>
    <property type="evidence" value="ECO:0007669"/>
    <property type="project" value="TreeGrafter"/>
</dbReference>
<comment type="subunit">
    <text evidence="3 14">Monomer.</text>
</comment>
<dbReference type="SUPFAM" id="SSF47323">
    <property type="entry name" value="Anticodon-binding domain of a subclass of class I aminoacyl-tRNA synthetases"/>
    <property type="match status" value="1"/>
</dbReference>
<dbReference type="InterPro" id="IPR009008">
    <property type="entry name" value="Val/Leu/Ile-tRNA-synth_edit"/>
</dbReference>
<dbReference type="CDD" id="cd00818">
    <property type="entry name" value="IleRS_core"/>
    <property type="match status" value="1"/>
</dbReference>
<evidence type="ECO:0000256" key="9">
    <source>
        <dbReference type="ARBA" id="ARBA00022840"/>
    </source>
</evidence>
<keyword evidence="10 14" id="KW-0648">Protein biosynthesis</keyword>
<dbReference type="InterPro" id="IPR001412">
    <property type="entry name" value="aa-tRNA-synth_I_CS"/>
</dbReference>
<dbReference type="FunFam" id="3.40.50.620:FF:000048">
    <property type="entry name" value="Isoleucine--tRNA ligase"/>
    <property type="match status" value="1"/>
</dbReference>
<evidence type="ECO:0000313" key="19">
    <source>
        <dbReference type="EMBL" id="RJG01772.1"/>
    </source>
</evidence>
<comment type="subcellular location">
    <subcellularLocation>
        <location evidence="1 14">Cytoplasm</location>
    </subcellularLocation>
</comment>
<dbReference type="Proteomes" id="UP000266327">
    <property type="component" value="Unassembled WGS sequence"/>
</dbReference>
<reference evidence="20" key="1">
    <citation type="submission" date="2018-09" db="EMBL/GenBank/DDBJ databases">
        <authorList>
            <person name="Zhu H."/>
        </authorList>
    </citation>
    <scope>NUCLEOTIDE SEQUENCE [LARGE SCALE GENOMIC DNA]</scope>
    <source>
        <strain evidence="20">K1S02-23</strain>
    </source>
</reference>
<keyword evidence="6 14" id="KW-0479">Metal-binding</keyword>
<feature type="binding site" evidence="14">
    <location>
        <position position="593"/>
    </location>
    <ligand>
        <name>L-isoleucyl-5'-AMP</name>
        <dbReference type="ChEBI" id="CHEBI:178002"/>
    </ligand>
</feature>
<dbReference type="PRINTS" id="PR00984">
    <property type="entry name" value="TRNASYNTHILE"/>
</dbReference>
<evidence type="ECO:0000256" key="6">
    <source>
        <dbReference type="ARBA" id="ARBA00022723"/>
    </source>
</evidence>
<keyword evidence="9 14" id="KW-0067">ATP-binding</keyword>
<feature type="binding site" evidence="14">
    <location>
        <position position="929"/>
    </location>
    <ligand>
        <name>Zn(2+)</name>
        <dbReference type="ChEBI" id="CHEBI:29105"/>
    </ligand>
</feature>
<dbReference type="AlphaFoldDB" id="A0A3A3G5J0"/>
<keyword evidence="4 14" id="KW-0963">Cytoplasm</keyword>
<dbReference type="InterPro" id="IPR010663">
    <property type="entry name" value="Znf_FPG/IleRS"/>
</dbReference>
<dbReference type="PROSITE" id="PS00178">
    <property type="entry name" value="AA_TRNA_LIGASE_I"/>
    <property type="match status" value="1"/>
</dbReference>
<name>A0A3A3G5J0_9BURK</name>
<feature type="binding site" evidence="14">
    <location>
        <position position="946"/>
    </location>
    <ligand>
        <name>Zn(2+)</name>
        <dbReference type="ChEBI" id="CHEBI:29105"/>
    </ligand>
</feature>
<feature type="short sequence motif" description="'HIGH' region" evidence="14">
    <location>
        <begin position="69"/>
        <end position="79"/>
    </location>
</feature>
<dbReference type="GO" id="GO:0008270">
    <property type="term" value="F:zinc ion binding"/>
    <property type="evidence" value="ECO:0007669"/>
    <property type="project" value="UniProtKB-UniRule"/>
</dbReference>
<sequence>MSDNKPNKPAAKPQSKYPVNMTETPFPMRGDLAKREPQWVKQWQDKKIYERIRKAAKGRPMFVLHDGPPFANGDIHMGHAMNKILKDMIIKARTLGGFDAPYVPGWDCHGMPIEIHIEKQYGKGLPVTEVLAKSRAYASEQIERQKAGFIRLGVLGEWDRPYKTMDFGNEADELRTLGKLMQKGYVYRGLKPVNWCFDCGSSLAEAEVEYQDKRDPAIDVGFPFAEPDKLAHAFGLDKLPTKDGAEMRGYAIIWTTTPWTIPANQALNVHPDHRYALVQTERNGETILLLLAVELVAACLQRYGLEGKIIATAPGEALSMINFKHPFHDADPGYQRLSPIYVSDYVTLDTGTGIVHSAPAYGVDDFISCKTHGMKDDEILKPVMGDGKYASWLPFFAGMTIWEASKPICAKLEEVGSLFKLVMFDHSYMHCWRHKSPIIYRATSQWFAGMDIQPNDSNDSLRETALAGVEATSFYPAWGKARLHGMIANRPDWTLSRQRQWGVPMAFFVHKETGELHPRTPELLEEVAKRIEQGGIEAWQAIDPKELLGDDANNYVKNRDTLDVWFDSGSTHQTVLRGSHAVQSHFPADLYLEGSDQHRGWFHSSLLTSSMLNGRAPYKALLTHGMVVDGEGKKMSKSVGNVVSPQKVFDTLGADILRLWVASGDYSGELTISDEILKRVTEAYRRIRNTLRFLLANTSDFDPAKDAVPTADLLEIDRYAIARMAQLQAEITQHYDAYEFHPVVAKLQMYCSEDLGGFYLDILKDRLYTAGTTSAARRSAQTAIWHISQALLRVMAPILSFTVEEAWPILAGEAAYTASDETIFTQTWHVLPEVADANALLGKYTSLLALRAEVTKQLEEVRMAGGIGSSLQAEVEIKAAGDKYALLDGLGDDLRFILITSQATVTQVASADEEAVLVTPSVQQKCERCWHYRADVGAHAEHAGLCGRCVSNLFGAGEARKFA</sequence>
<feature type="binding site" evidence="14">
    <location>
        <position position="926"/>
    </location>
    <ligand>
        <name>Zn(2+)</name>
        <dbReference type="ChEBI" id="CHEBI:29105"/>
    </ligand>
</feature>
<evidence type="ECO:0000256" key="7">
    <source>
        <dbReference type="ARBA" id="ARBA00022741"/>
    </source>
</evidence>
<keyword evidence="20" id="KW-1185">Reference proteome</keyword>
<dbReference type="FunFam" id="1.10.730.20:FF:000001">
    <property type="entry name" value="Isoleucine--tRNA ligase"/>
    <property type="match status" value="1"/>
</dbReference>
<dbReference type="CDD" id="cd07960">
    <property type="entry name" value="Anticodon_Ia_Ile_BEm"/>
    <property type="match status" value="1"/>
</dbReference>
<dbReference type="Gene3D" id="3.90.740.10">
    <property type="entry name" value="Valyl/Leucyl/Isoleucyl-tRNA synthetase, editing domain"/>
    <property type="match status" value="1"/>
</dbReference>
<feature type="short sequence motif" description="'KMSKS' region" evidence="14">
    <location>
        <begin position="634"/>
        <end position="638"/>
    </location>
</feature>
<dbReference type="EMBL" id="QYUQ01000002">
    <property type="protein sequence ID" value="RJG01772.1"/>
    <property type="molecule type" value="Genomic_DNA"/>
</dbReference>
<dbReference type="GO" id="GO:0005524">
    <property type="term" value="F:ATP binding"/>
    <property type="evidence" value="ECO:0007669"/>
    <property type="project" value="UniProtKB-UniRule"/>
</dbReference>
<dbReference type="GO" id="GO:0002161">
    <property type="term" value="F:aminoacyl-tRNA deacylase activity"/>
    <property type="evidence" value="ECO:0007669"/>
    <property type="project" value="InterPro"/>
</dbReference>
<evidence type="ECO:0000313" key="20">
    <source>
        <dbReference type="Proteomes" id="UP000266327"/>
    </source>
</evidence>
<dbReference type="InterPro" id="IPR002300">
    <property type="entry name" value="aa-tRNA-synth_Ia"/>
</dbReference>
<dbReference type="NCBIfam" id="TIGR00392">
    <property type="entry name" value="ileS"/>
    <property type="match status" value="1"/>
</dbReference>
<evidence type="ECO:0000256" key="2">
    <source>
        <dbReference type="ARBA" id="ARBA00006887"/>
    </source>
</evidence>
<evidence type="ECO:0000256" key="4">
    <source>
        <dbReference type="ARBA" id="ARBA00022490"/>
    </source>
</evidence>
<evidence type="ECO:0000256" key="10">
    <source>
        <dbReference type="ARBA" id="ARBA00022917"/>
    </source>
</evidence>
<evidence type="ECO:0000259" key="18">
    <source>
        <dbReference type="Pfam" id="PF08264"/>
    </source>
</evidence>
<dbReference type="OrthoDB" id="9810365at2"/>
<dbReference type="SUPFAM" id="SSF50677">
    <property type="entry name" value="ValRS/IleRS/LeuRS editing domain"/>
    <property type="match status" value="1"/>
</dbReference>
<dbReference type="Pfam" id="PF06827">
    <property type="entry name" value="zf-FPG_IleRS"/>
    <property type="match status" value="1"/>
</dbReference>
<comment type="function">
    <text evidence="12 14">Catalyzes the attachment of isoleucine to tRNA(Ile). As IleRS can inadvertently accommodate and process structurally similar amino acids such as valine, to avoid such errors it has two additional distinct tRNA(Ile)-dependent editing activities. One activity is designated as 'pretransfer' editing and involves the hydrolysis of activated Val-AMP. The other activity is designated 'posttransfer' editing and involves deacylation of mischarged Val-tRNA(Ile).</text>
</comment>
<comment type="domain">
    <text evidence="14">IleRS has two distinct active sites: one for aminoacylation and one for editing. The misactivated valine is translocated from the active site to the editing site, which sterically excludes the correctly activated isoleucine. The single editing site contains two valyl binding pockets, one specific for each substrate (Val-AMP or Val-tRNA(Ile)).</text>
</comment>
<dbReference type="PANTHER" id="PTHR42765">
    <property type="entry name" value="SOLEUCYL-TRNA SYNTHETASE"/>
    <property type="match status" value="1"/>
</dbReference>
<comment type="caution">
    <text evidence="19">The sequence shown here is derived from an EMBL/GenBank/DDBJ whole genome shotgun (WGS) entry which is preliminary data.</text>
</comment>
<evidence type="ECO:0000256" key="1">
    <source>
        <dbReference type="ARBA" id="ARBA00004496"/>
    </source>
</evidence>
<comment type="similarity">
    <text evidence="2 14">Belongs to the class-I aminoacyl-tRNA synthetase family. IleS type 1 subfamily.</text>
</comment>